<feature type="chain" id="PRO_5033016619" evidence="1">
    <location>
        <begin position="22"/>
        <end position="222"/>
    </location>
</feature>
<dbReference type="EMBL" id="WFKQ01000004">
    <property type="protein sequence ID" value="MUG32408.1"/>
    <property type="molecule type" value="Genomic_DNA"/>
</dbReference>
<reference evidence="2 3" key="1">
    <citation type="journal article" date="2019" name="PLoS ONE">
        <title>Pup mortality in New Zealand sea lions (Phocarctos hookeri) at Enderby Island, Auckland Islands, 2013-18.</title>
        <authorList>
            <person name="Michael S.A."/>
            <person name="Hayman D.T.S."/>
            <person name="Gray R."/>
            <person name="Zhang J."/>
            <person name="Rogers L."/>
            <person name="Roe W.D."/>
        </authorList>
    </citation>
    <scope>NUCLEOTIDE SEQUENCE [LARGE SCALE GENOMIC DNA]</scope>
    <source>
        <strain evidence="2 3">SM868</strain>
    </source>
</reference>
<sequence length="222" mass="23816">MLKLISAIIVGSAMMVGCSSAPFSQQYSGRAANAMSAASMDQEETILAMAYPVYDGARQPGIVLIGSQYSYLISSGTQALDQMTQLNGWNRLNGLNRLNGPQLDIHEPIIINKYPDNSVQIQLAFEIQSAHSTKNSLPAPLNSSCKLTDAAHYSCNLSLQGGMYAALDNHSSMGFKLGEGVTALIHPTGSKRFKTQAELGVVPLKVLLETLALPLEIVSIFK</sequence>
<name>A0A844M1C4_9GAMM</name>
<evidence type="ECO:0000313" key="2">
    <source>
        <dbReference type="EMBL" id="MUG32408.1"/>
    </source>
</evidence>
<comment type="caution">
    <text evidence="2">The sequence shown here is derived from an EMBL/GenBank/DDBJ whole genome shotgun (WGS) entry which is preliminary data.</text>
</comment>
<keyword evidence="1" id="KW-0732">Signal</keyword>
<keyword evidence="3" id="KW-1185">Reference proteome</keyword>
<organism evidence="2 3">
    <name type="scientific">Psychrobacter sanguinis</name>
    <dbReference type="NCBI Taxonomy" id="861445"/>
    <lineage>
        <taxon>Bacteria</taxon>
        <taxon>Pseudomonadati</taxon>
        <taxon>Pseudomonadota</taxon>
        <taxon>Gammaproteobacteria</taxon>
        <taxon>Moraxellales</taxon>
        <taxon>Moraxellaceae</taxon>
        <taxon>Psychrobacter</taxon>
    </lineage>
</organism>
<evidence type="ECO:0000313" key="3">
    <source>
        <dbReference type="Proteomes" id="UP000442109"/>
    </source>
</evidence>
<dbReference type="OrthoDB" id="6658405at2"/>
<evidence type="ECO:0000256" key="1">
    <source>
        <dbReference type="SAM" id="SignalP"/>
    </source>
</evidence>
<dbReference type="AlphaFoldDB" id="A0A844M1C4"/>
<dbReference type="RefSeq" id="WP_155587160.1">
    <property type="nucleotide sequence ID" value="NZ_WFKQ01000004.1"/>
</dbReference>
<protein>
    <submittedName>
        <fullName evidence="2">Uncharacterized protein</fullName>
    </submittedName>
</protein>
<accession>A0A844M1C4</accession>
<feature type="signal peptide" evidence="1">
    <location>
        <begin position="1"/>
        <end position="21"/>
    </location>
</feature>
<dbReference type="Proteomes" id="UP000442109">
    <property type="component" value="Unassembled WGS sequence"/>
</dbReference>
<proteinExistence type="predicted"/>
<gene>
    <name evidence="2" type="ORF">GB996_06325</name>
</gene>
<dbReference type="PROSITE" id="PS51257">
    <property type="entry name" value="PROKAR_LIPOPROTEIN"/>
    <property type="match status" value="1"/>
</dbReference>